<protein>
    <submittedName>
        <fullName evidence="10">Membrane cofactor protein isoform X3</fullName>
    </submittedName>
</protein>
<dbReference type="Pfam" id="PF00084">
    <property type="entry name" value="Sushi"/>
    <property type="match status" value="4"/>
</dbReference>
<evidence type="ECO:0000256" key="7">
    <source>
        <dbReference type="SAM" id="MobiDB-lite"/>
    </source>
</evidence>
<name>A0A2I4CE09_AUSLI</name>
<evidence type="ECO:0000256" key="2">
    <source>
        <dbReference type="ARBA" id="ARBA00022729"/>
    </source>
</evidence>
<dbReference type="Gene3D" id="2.10.70.10">
    <property type="entry name" value="Complement Module, domain 1"/>
    <property type="match status" value="4"/>
</dbReference>
<keyword evidence="5" id="KW-0325">Glycoprotein</keyword>
<evidence type="ECO:0000256" key="3">
    <source>
        <dbReference type="ARBA" id="ARBA00022737"/>
    </source>
</evidence>
<feature type="domain" description="Sushi" evidence="8">
    <location>
        <begin position="63"/>
        <end position="125"/>
    </location>
</feature>
<keyword evidence="9" id="KW-1185">Reference proteome</keyword>
<evidence type="ECO:0000313" key="10">
    <source>
        <dbReference type="RefSeq" id="XP_013878218.1"/>
    </source>
</evidence>
<evidence type="ECO:0000256" key="4">
    <source>
        <dbReference type="ARBA" id="ARBA00023157"/>
    </source>
</evidence>
<dbReference type="FunFam" id="2.10.70.10:FF:000014">
    <property type="entry name" value="Membrane cofactor protein"/>
    <property type="match status" value="2"/>
</dbReference>
<feature type="disulfide bond" evidence="6">
    <location>
        <begin position="215"/>
        <end position="242"/>
    </location>
</feature>
<reference evidence="10" key="1">
    <citation type="submission" date="2025-08" db="UniProtKB">
        <authorList>
            <consortium name="RefSeq"/>
        </authorList>
    </citation>
    <scope>IDENTIFICATION</scope>
    <source>
        <strain evidence="10">Quisiro</strain>
        <tissue evidence="10">Liver</tissue>
    </source>
</reference>
<feature type="region of interest" description="Disordered" evidence="7">
    <location>
        <begin position="307"/>
        <end position="335"/>
    </location>
</feature>
<dbReference type="InterPro" id="IPR000436">
    <property type="entry name" value="Sushi_SCR_CCP_dom"/>
</dbReference>
<dbReference type="OrthoDB" id="6480633at2759"/>
<evidence type="ECO:0000256" key="5">
    <source>
        <dbReference type="ARBA" id="ARBA00023180"/>
    </source>
</evidence>
<feature type="domain" description="Sushi" evidence="8">
    <location>
        <begin position="126"/>
        <end position="184"/>
    </location>
</feature>
<dbReference type="InterPro" id="IPR050350">
    <property type="entry name" value="Compl-Cell_Adhes-Reg"/>
</dbReference>
<dbReference type="PROSITE" id="PS50923">
    <property type="entry name" value="SUSHI"/>
    <property type="match status" value="4"/>
</dbReference>
<evidence type="ECO:0000313" key="9">
    <source>
        <dbReference type="Proteomes" id="UP000192220"/>
    </source>
</evidence>
<dbReference type="AlphaFoldDB" id="A0A2I4CE09"/>
<evidence type="ECO:0000256" key="6">
    <source>
        <dbReference type="PROSITE-ProRule" id="PRU00302"/>
    </source>
</evidence>
<dbReference type="SUPFAM" id="SSF57535">
    <property type="entry name" value="Complement control module/SCR domain"/>
    <property type="match status" value="4"/>
</dbReference>
<gene>
    <name evidence="10" type="primary">LOC106527774</name>
</gene>
<organism evidence="9 10">
    <name type="scientific">Austrofundulus limnaeus</name>
    <name type="common">Annual killifish</name>
    <dbReference type="NCBI Taxonomy" id="52670"/>
    <lineage>
        <taxon>Eukaryota</taxon>
        <taxon>Metazoa</taxon>
        <taxon>Chordata</taxon>
        <taxon>Craniata</taxon>
        <taxon>Vertebrata</taxon>
        <taxon>Euteleostomi</taxon>
        <taxon>Actinopterygii</taxon>
        <taxon>Neopterygii</taxon>
        <taxon>Teleostei</taxon>
        <taxon>Neoteleostei</taxon>
        <taxon>Acanthomorphata</taxon>
        <taxon>Ovalentaria</taxon>
        <taxon>Atherinomorphae</taxon>
        <taxon>Cyprinodontiformes</taxon>
        <taxon>Rivulidae</taxon>
        <taxon>Austrofundulus</taxon>
    </lineage>
</organism>
<dbReference type="CDD" id="cd00033">
    <property type="entry name" value="CCP"/>
    <property type="match status" value="4"/>
</dbReference>
<feature type="disulfide bond" evidence="6">
    <location>
        <begin position="275"/>
        <end position="302"/>
    </location>
</feature>
<dbReference type="InterPro" id="IPR035976">
    <property type="entry name" value="Sushi/SCR/CCP_sf"/>
</dbReference>
<dbReference type="PANTHER" id="PTHR19325:SF573">
    <property type="entry name" value="MEMBRANE COFACTOR PROTEIN"/>
    <property type="match status" value="1"/>
</dbReference>
<sequence length="356" mass="38033">MTLTSSEKQSGQTVEKVAPTFIVISSRSVEKGITCIQIIVSDPVMSVTAFFLLCCLAITAQAQSCSKPVGGADMNLKGEAILQDSFPDGSKVSFACNPGYTSAGGSATITCTAGSWSTLRLVCERKSCGAFLGVDNANVEYPSGDTLFGDTAEVTCNPGYMLVGNKVIRCGVQGWMDRPPVCEVVKCPTPGAIGNGSFTPQNENYNYREVVRYSCNTGFELNGSRESVCSEDKKFHPQPPNCVWVECKDPVIQNAVFVDGSRPPHKYLSLVTYRCKTGYVMIGQPTIKCNISSQWSPEVPKCQAGTKPPIITTTTAKTPTASPTPTTDGGNKSRNDTGIIVGVVSAAVIMVQHYWV</sequence>
<feature type="compositionally biased region" description="Low complexity" evidence="7">
    <location>
        <begin position="307"/>
        <end position="327"/>
    </location>
</feature>
<keyword evidence="1 6" id="KW-0768">Sushi</keyword>
<evidence type="ECO:0000256" key="1">
    <source>
        <dbReference type="ARBA" id="ARBA00022659"/>
    </source>
</evidence>
<keyword evidence="2" id="KW-0732">Signal</keyword>
<feature type="domain" description="Sushi" evidence="8">
    <location>
        <begin position="245"/>
        <end position="304"/>
    </location>
</feature>
<comment type="caution">
    <text evidence="6">Lacks conserved residue(s) required for the propagation of feature annotation.</text>
</comment>
<accession>A0A2I4CE09</accession>
<dbReference type="SMART" id="SM00032">
    <property type="entry name" value="CCP"/>
    <property type="match status" value="4"/>
</dbReference>
<dbReference type="PANTHER" id="PTHR19325">
    <property type="entry name" value="COMPLEMENT COMPONENT-RELATED SUSHI DOMAIN-CONTAINING"/>
    <property type="match status" value="1"/>
</dbReference>
<dbReference type="GeneID" id="106527774"/>
<keyword evidence="3" id="KW-0677">Repeat</keyword>
<proteinExistence type="predicted"/>
<dbReference type="RefSeq" id="XP_013878218.1">
    <property type="nucleotide sequence ID" value="XM_014022764.1"/>
</dbReference>
<feature type="disulfide bond" evidence="6">
    <location>
        <begin position="96"/>
        <end position="123"/>
    </location>
</feature>
<keyword evidence="4 6" id="KW-1015">Disulfide bond</keyword>
<feature type="domain" description="Sushi" evidence="8">
    <location>
        <begin position="185"/>
        <end position="244"/>
    </location>
</feature>
<dbReference type="Proteomes" id="UP000192220">
    <property type="component" value="Unplaced"/>
</dbReference>
<evidence type="ECO:0000259" key="8">
    <source>
        <dbReference type="PROSITE" id="PS50923"/>
    </source>
</evidence>